<evidence type="ECO:0000256" key="6">
    <source>
        <dbReference type="HAMAP-Rule" id="MF_00076"/>
    </source>
</evidence>
<evidence type="ECO:0000256" key="4">
    <source>
        <dbReference type="ARBA" id="ARBA00023102"/>
    </source>
</evidence>
<keyword evidence="5 6" id="KW-0456">Lyase</keyword>
<name>W4LVS3_ENTF1</name>
<comment type="caution">
    <text evidence="8">The sequence shown here is derived from an EMBL/GenBank/DDBJ whole genome shotgun (WGS) entry which is preliminary data.</text>
</comment>
<comment type="pathway">
    <text evidence="1 6 7">Amino-acid biosynthesis; L-histidine biosynthesis; L-histidine from 5-phospho-alpha-D-ribose 1-diphosphate: step 6/9.</text>
</comment>
<dbReference type="GO" id="GO:0005737">
    <property type="term" value="C:cytoplasm"/>
    <property type="evidence" value="ECO:0007669"/>
    <property type="project" value="UniProtKB-SubCell"/>
</dbReference>
<dbReference type="PANTHER" id="PTHR23133:SF2">
    <property type="entry name" value="IMIDAZOLEGLYCEROL-PHOSPHATE DEHYDRATASE"/>
    <property type="match status" value="1"/>
</dbReference>
<gene>
    <name evidence="6" type="primary">hisB</name>
    <name evidence="8" type="ORF">ETSY1_07190</name>
</gene>
<evidence type="ECO:0000313" key="9">
    <source>
        <dbReference type="Proteomes" id="UP000019141"/>
    </source>
</evidence>
<evidence type="ECO:0000256" key="2">
    <source>
        <dbReference type="ARBA" id="ARBA00016664"/>
    </source>
</evidence>
<dbReference type="EC" id="4.2.1.19" evidence="6 7"/>
<dbReference type="Gene3D" id="3.30.230.40">
    <property type="entry name" value="Imidazole glycerol phosphate dehydratase, domain 1"/>
    <property type="match status" value="2"/>
</dbReference>
<dbReference type="PROSITE" id="PS00954">
    <property type="entry name" value="IGP_DEHYDRATASE_1"/>
    <property type="match status" value="1"/>
</dbReference>
<dbReference type="Pfam" id="PF00475">
    <property type="entry name" value="IGPD"/>
    <property type="match status" value="1"/>
</dbReference>
<dbReference type="UniPathway" id="UPA00031">
    <property type="reaction ID" value="UER00011"/>
</dbReference>
<dbReference type="InterPro" id="IPR020568">
    <property type="entry name" value="Ribosomal_Su5_D2-typ_SF"/>
</dbReference>
<dbReference type="GO" id="GO:0004424">
    <property type="term" value="F:imidazoleglycerol-phosphate dehydratase activity"/>
    <property type="evidence" value="ECO:0007669"/>
    <property type="project" value="UniProtKB-UniRule"/>
</dbReference>
<protein>
    <recommendedName>
        <fullName evidence="2 6">Imidazoleglycerol-phosphate dehydratase</fullName>
        <shortName evidence="6">IGPD</shortName>
        <ecNumber evidence="6 7">4.2.1.19</ecNumber>
    </recommendedName>
</protein>
<dbReference type="FunFam" id="3.30.230.40:FF:000003">
    <property type="entry name" value="Imidazoleglycerol-phosphate dehydratase HisB"/>
    <property type="match status" value="1"/>
</dbReference>
<dbReference type="HAMAP" id="MF_00076">
    <property type="entry name" value="HisB"/>
    <property type="match status" value="1"/>
</dbReference>
<dbReference type="GO" id="GO:0000105">
    <property type="term" value="P:L-histidine biosynthetic process"/>
    <property type="evidence" value="ECO:0007669"/>
    <property type="project" value="UniProtKB-UniRule"/>
</dbReference>
<dbReference type="NCBIfam" id="NF002111">
    <property type="entry name" value="PRK00951.2-1"/>
    <property type="match status" value="1"/>
</dbReference>
<keyword evidence="4 6" id="KW-0368">Histidine biosynthesis</keyword>
<proteinExistence type="inferred from homology"/>
<dbReference type="PATRIC" id="fig|1429438.4.peg.1550"/>
<dbReference type="FunFam" id="3.30.230.40:FF:000001">
    <property type="entry name" value="Imidazoleglycerol-phosphate dehydratase HisB"/>
    <property type="match status" value="1"/>
</dbReference>
<dbReference type="AlphaFoldDB" id="W4LVS3"/>
<dbReference type="InterPro" id="IPR020565">
    <property type="entry name" value="ImidazoleglycerP_deHydtase_CS"/>
</dbReference>
<dbReference type="PANTHER" id="PTHR23133">
    <property type="entry name" value="IMIDAZOLEGLYCEROL-PHOSPHATE DEHYDRATASE HIS7"/>
    <property type="match status" value="1"/>
</dbReference>
<evidence type="ECO:0000256" key="1">
    <source>
        <dbReference type="ARBA" id="ARBA00005047"/>
    </source>
</evidence>
<keyword evidence="9" id="KW-1185">Reference proteome</keyword>
<dbReference type="EMBL" id="AZHW01000229">
    <property type="protein sequence ID" value="ETX01477.1"/>
    <property type="molecule type" value="Genomic_DNA"/>
</dbReference>
<reference evidence="8 9" key="1">
    <citation type="journal article" date="2014" name="Nature">
        <title>An environmental bacterial taxon with a large and distinct metabolic repertoire.</title>
        <authorList>
            <person name="Wilson M.C."/>
            <person name="Mori T."/>
            <person name="Ruckert C."/>
            <person name="Uria A.R."/>
            <person name="Helf M.J."/>
            <person name="Takada K."/>
            <person name="Gernert C."/>
            <person name="Steffens U.A."/>
            <person name="Heycke N."/>
            <person name="Schmitt S."/>
            <person name="Rinke C."/>
            <person name="Helfrich E.J."/>
            <person name="Brachmann A.O."/>
            <person name="Gurgui C."/>
            <person name="Wakimoto T."/>
            <person name="Kracht M."/>
            <person name="Crusemann M."/>
            <person name="Hentschel U."/>
            <person name="Abe I."/>
            <person name="Matsunaga S."/>
            <person name="Kalinowski J."/>
            <person name="Takeyama H."/>
            <person name="Piel J."/>
        </authorList>
    </citation>
    <scope>NUCLEOTIDE SEQUENCE [LARGE SCALE GENOMIC DNA]</scope>
    <source>
        <strain evidence="9">TSY1</strain>
    </source>
</reference>
<dbReference type="InterPro" id="IPR038494">
    <property type="entry name" value="IGPD_sf"/>
</dbReference>
<dbReference type="SUPFAM" id="SSF54211">
    <property type="entry name" value="Ribosomal protein S5 domain 2-like"/>
    <property type="match status" value="2"/>
</dbReference>
<dbReference type="NCBIfam" id="NF002114">
    <property type="entry name" value="PRK00951.2-4"/>
    <property type="match status" value="1"/>
</dbReference>
<accession>W4LVS3</accession>
<dbReference type="PROSITE" id="PS00955">
    <property type="entry name" value="IGP_DEHYDRATASE_2"/>
    <property type="match status" value="1"/>
</dbReference>
<evidence type="ECO:0000313" key="8">
    <source>
        <dbReference type="EMBL" id="ETX01477.1"/>
    </source>
</evidence>
<keyword evidence="3 6" id="KW-0028">Amino-acid biosynthesis</keyword>
<comment type="catalytic activity">
    <reaction evidence="6 7">
        <text>D-erythro-1-(imidazol-4-yl)glycerol 3-phosphate = 3-(imidazol-4-yl)-2-oxopropyl phosphate + H2O</text>
        <dbReference type="Rhea" id="RHEA:11040"/>
        <dbReference type="ChEBI" id="CHEBI:15377"/>
        <dbReference type="ChEBI" id="CHEBI:57766"/>
        <dbReference type="ChEBI" id="CHEBI:58278"/>
        <dbReference type="EC" id="4.2.1.19"/>
    </reaction>
</comment>
<comment type="similarity">
    <text evidence="6 7">Belongs to the imidazoleglycerol-phosphate dehydratase family.</text>
</comment>
<dbReference type="InterPro" id="IPR000807">
    <property type="entry name" value="ImidazoleglycerolP_deHydtase"/>
</dbReference>
<dbReference type="HOGENOM" id="CLU_044308_3_0_7"/>
<evidence type="ECO:0000256" key="7">
    <source>
        <dbReference type="RuleBase" id="RU000599"/>
    </source>
</evidence>
<keyword evidence="6" id="KW-0963">Cytoplasm</keyword>
<organism evidence="8 9">
    <name type="scientific">Entotheonella factor</name>
    <dbReference type="NCBI Taxonomy" id="1429438"/>
    <lineage>
        <taxon>Bacteria</taxon>
        <taxon>Pseudomonadati</taxon>
        <taxon>Nitrospinota/Tectimicrobiota group</taxon>
        <taxon>Candidatus Tectimicrobiota</taxon>
        <taxon>Candidatus Entotheonellia</taxon>
        <taxon>Candidatus Entotheonellales</taxon>
        <taxon>Candidatus Entotheonellaceae</taxon>
        <taxon>Candidatus Entotheonella</taxon>
    </lineage>
</organism>
<evidence type="ECO:0000256" key="5">
    <source>
        <dbReference type="ARBA" id="ARBA00023239"/>
    </source>
</evidence>
<dbReference type="Proteomes" id="UP000019141">
    <property type="component" value="Unassembled WGS sequence"/>
</dbReference>
<comment type="subcellular location">
    <subcellularLocation>
        <location evidence="6 7">Cytoplasm</location>
    </subcellularLocation>
</comment>
<sequence length="196" mass="22026">MERRSRIHRQTSETDITVALDLDGCGHHSIDTGVAFLDHMLTMIARHGFVDLEVQARGDLEVDYHHTVEDVGICLGQAWHEAMGDKEGMRRYASAKVPLEETLGEAVVDFCDRPYLVYNVEMSPGRIGTFDVELVETFFLGFTSHSRATLHLNLCYGRNRHHIAEALFKAFSRAADEATQFDPRLTGLLTTKDAFG</sequence>
<evidence type="ECO:0000256" key="3">
    <source>
        <dbReference type="ARBA" id="ARBA00022605"/>
    </source>
</evidence>
<dbReference type="CDD" id="cd07914">
    <property type="entry name" value="IGPD"/>
    <property type="match status" value="1"/>
</dbReference>